<dbReference type="PANTHER" id="PTHR19424:SF0">
    <property type="entry name" value="HEAT SHOCK FACTOR BINDING PROTEIN 1"/>
    <property type="match status" value="1"/>
</dbReference>
<dbReference type="EMBL" id="SDIL01000004">
    <property type="protein sequence ID" value="RXK42078.1"/>
    <property type="molecule type" value="Genomic_DNA"/>
</dbReference>
<dbReference type="GO" id="GO:0003714">
    <property type="term" value="F:transcription corepressor activity"/>
    <property type="evidence" value="ECO:0007669"/>
    <property type="project" value="InterPro"/>
</dbReference>
<dbReference type="Gene3D" id="1.20.5.430">
    <property type="match status" value="1"/>
</dbReference>
<evidence type="ECO:0000256" key="2">
    <source>
        <dbReference type="SAM" id="MobiDB-lite"/>
    </source>
</evidence>
<sequence length="112" mass="11971">MSNPSTPALTPSLPSTKRLSTVKPPSAHTPGKKPPVTTVGPKDVMSPGELCGFVDNLLSQLEMKFDDMSKEVLDGMNKMSARIDQLENTIQDLMHGDIDAPTSPPQGNGKNI</sequence>
<proteinExistence type="inferred from homology"/>
<dbReference type="PANTHER" id="PTHR19424">
    <property type="entry name" value="HEAT SHOCK FACTOR BINDING PROTEIN 1"/>
    <property type="match status" value="1"/>
</dbReference>
<evidence type="ECO:0000313" key="3">
    <source>
        <dbReference type="EMBL" id="RXK42078.1"/>
    </source>
</evidence>
<dbReference type="GO" id="GO:0070370">
    <property type="term" value="P:cellular heat acclimation"/>
    <property type="evidence" value="ECO:0007669"/>
    <property type="project" value="TreeGrafter"/>
</dbReference>
<organism evidence="3 4">
    <name type="scientific">Tremella mesenterica</name>
    <name type="common">Jelly fungus</name>
    <dbReference type="NCBI Taxonomy" id="5217"/>
    <lineage>
        <taxon>Eukaryota</taxon>
        <taxon>Fungi</taxon>
        <taxon>Dikarya</taxon>
        <taxon>Basidiomycota</taxon>
        <taxon>Agaricomycotina</taxon>
        <taxon>Tremellomycetes</taxon>
        <taxon>Tremellales</taxon>
        <taxon>Tremellaceae</taxon>
        <taxon>Tremella</taxon>
    </lineage>
</organism>
<evidence type="ECO:0008006" key="5">
    <source>
        <dbReference type="Google" id="ProtNLM"/>
    </source>
</evidence>
<dbReference type="GO" id="GO:0005829">
    <property type="term" value="C:cytosol"/>
    <property type="evidence" value="ECO:0007669"/>
    <property type="project" value="TreeGrafter"/>
</dbReference>
<accession>A0A4Q1BVF2</accession>
<dbReference type="Pfam" id="PF06825">
    <property type="entry name" value="HSBP1"/>
    <property type="match status" value="1"/>
</dbReference>
<protein>
    <recommendedName>
        <fullName evidence="5">Heat shock factor-binding protein 1</fullName>
    </recommendedName>
</protein>
<dbReference type="InParanoid" id="A0A4Q1BVF2"/>
<name>A0A4Q1BVF2_TREME</name>
<feature type="compositionally biased region" description="Low complexity" evidence="2">
    <location>
        <begin position="1"/>
        <end position="16"/>
    </location>
</feature>
<evidence type="ECO:0000256" key="1">
    <source>
        <dbReference type="ARBA" id="ARBA00006349"/>
    </source>
</evidence>
<dbReference type="OrthoDB" id="4159489at2759"/>
<evidence type="ECO:0000313" key="4">
    <source>
        <dbReference type="Proteomes" id="UP000289152"/>
    </source>
</evidence>
<dbReference type="STRING" id="5217.A0A4Q1BVF2"/>
<dbReference type="GO" id="GO:0005634">
    <property type="term" value="C:nucleus"/>
    <property type="evidence" value="ECO:0007669"/>
    <property type="project" value="TreeGrafter"/>
</dbReference>
<comment type="caution">
    <text evidence="3">The sequence shown here is derived from an EMBL/GenBank/DDBJ whole genome shotgun (WGS) entry which is preliminary data.</text>
</comment>
<comment type="similarity">
    <text evidence="1">Belongs to the HSBP1 family.</text>
</comment>
<dbReference type="InterPro" id="IPR009643">
    <property type="entry name" value="HS1-bd"/>
</dbReference>
<feature type="region of interest" description="Disordered" evidence="2">
    <location>
        <begin position="1"/>
        <end position="43"/>
    </location>
</feature>
<dbReference type="AlphaFoldDB" id="A0A4Q1BVF2"/>
<gene>
    <name evidence="3" type="ORF">M231_00800</name>
</gene>
<keyword evidence="4" id="KW-1185">Reference proteome</keyword>
<reference evidence="3 4" key="1">
    <citation type="submission" date="2016-06" db="EMBL/GenBank/DDBJ databases">
        <title>Evolution of pathogenesis and genome organization in the Tremellales.</title>
        <authorList>
            <person name="Cuomo C."/>
            <person name="Litvintseva A."/>
            <person name="Heitman J."/>
            <person name="Chen Y."/>
            <person name="Sun S."/>
            <person name="Springer D."/>
            <person name="Dromer F."/>
            <person name="Young S."/>
            <person name="Zeng Q."/>
            <person name="Chapman S."/>
            <person name="Gujja S."/>
            <person name="Saif S."/>
            <person name="Birren B."/>
        </authorList>
    </citation>
    <scope>NUCLEOTIDE SEQUENCE [LARGE SCALE GENOMIC DNA]</scope>
    <source>
        <strain evidence="3 4">ATCC 28783</strain>
    </source>
</reference>
<dbReference type="Proteomes" id="UP000289152">
    <property type="component" value="Unassembled WGS sequence"/>
</dbReference>